<dbReference type="PANTHER" id="PTHR42756:SF1">
    <property type="entry name" value="TRANSCRIPTIONAL REPRESSOR OF EMRAB OPERON"/>
    <property type="match status" value="1"/>
</dbReference>
<evidence type="ECO:0000256" key="2">
    <source>
        <dbReference type="ARBA" id="ARBA00023125"/>
    </source>
</evidence>
<organism evidence="5 6">
    <name type="scientific">Marvinbryantia formatexigens DSM 14469</name>
    <dbReference type="NCBI Taxonomy" id="478749"/>
    <lineage>
        <taxon>Bacteria</taxon>
        <taxon>Bacillati</taxon>
        <taxon>Bacillota</taxon>
        <taxon>Clostridia</taxon>
        <taxon>Lachnospirales</taxon>
        <taxon>Lachnospiraceae</taxon>
        <taxon>Marvinbryantia</taxon>
    </lineage>
</organism>
<dbReference type="GO" id="GO:0003700">
    <property type="term" value="F:DNA-binding transcription factor activity"/>
    <property type="evidence" value="ECO:0007669"/>
    <property type="project" value="InterPro"/>
</dbReference>
<dbReference type="Proteomes" id="UP000005561">
    <property type="component" value="Unassembled WGS sequence"/>
</dbReference>
<dbReference type="eggNOG" id="COG1846">
    <property type="taxonomic scope" value="Bacteria"/>
</dbReference>
<name>C6LJ30_9FIRM</name>
<evidence type="ECO:0000313" key="6">
    <source>
        <dbReference type="Proteomes" id="UP000005561"/>
    </source>
</evidence>
<evidence type="ECO:0000259" key="4">
    <source>
        <dbReference type="PROSITE" id="PS50995"/>
    </source>
</evidence>
<evidence type="ECO:0000313" key="5">
    <source>
        <dbReference type="EMBL" id="EET59350.1"/>
    </source>
</evidence>
<dbReference type="InterPro" id="IPR000835">
    <property type="entry name" value="HTH_MarR-typ"/>
</dbReference>
<dbReference type="InterPro" id="IPR036390">
    <property type="entry name" value="WH_DNA-bd_sf"/>
</dbReference>
<reference evidence="5" key="1">
    <citation type="submission" date="2009-07" db="EMBL/GenBank/DDBJ databases">
        <authorList>
            <person name="Weinstock G."/>
            <person name="Sodergren E."/>
            <person name="Clifton S."/>
            <person name="Fulton L."/>
            <person name="Fulton B."/>
            <person name="Courtney L."/>
            <person name="Fronick C."/>
            <person name="Harrison M."/>
            <person name="Strong C."/>
            <person name="Farmer C."/>
            <person name="Delahaunty K."/>
            <person name="Markovic C."/>
            <person name="Hall O."/>
            <person name="Minx P."/>
            <person name="Tomlinson C."/>
            <person name="Mitreva M."/>
            <person name="Nelson J."/>
            <person name="Hou S."/>
            <person name="Wollam A."/>
            <person name="Pepin K.H."/>
            <person name="Johnson M."/>
            <person name="Bhonagiri V."/>
            <person name="Nash W.E."/>
            <person name="Warren W."/>
            <person name="Chinwalla A."/>
            <person name="Mardis E.R."/>
            <person name="Wilson R.K."/>
        </authorList>
    </citation>
    <scope>NUCLEOTIDE SEQUENCE [LARGE SCALE GENOMIC DNA]</scope>
    <source>
        <strain evidence="5">DSM 14469</strain>
    </source>
</reference>
<sequence>MDVKEGNELKEFNMLYKEVDELYHRIALEIGLSDSAFFILYSIVEFGDGCLQKDIADHYFISRKTINSSIKNLESNGLIELKKGKRRDMHIYLTQAGQKFVEEKMMPVFELENGVFEEFTGEECRQLIQLTKKYVMLCREKIKETYHLSSEDL</sequence>
<dbReference type="AlphaFoldDB" id="C6LJ30"/>
<proteinExistence type="predicted"/>
<keyword evidence="2" id="KW-0238">DNA-binding</keyword>
<keyword evidence="3" id="KW-0804">Transcription</keyword>
<accession>C6LJ30</accession>
<dbReference type="PROSITE" id="PS50995">
    <property type="entry name" value="HTH_MARR_2"/>
    <property type="match status" value="1"/>
</dbReference>
<dbReference type="Pfam" id="PF12802">
    <property type="entry name" value="MarR_2"/>
    <property type="match status" value="1"/>
</dbReference>
<dbReference type="Gene3D" id="1.10.10.10">
    <property type="entry name" value="Winged helix-like DNA-binding domain superfamily/Winged helix DNA-binding domain"/>
    <property type="match status" value="1"/>
</dbReference>
<dbReference type="SUPFAM" id="SSF46785">
    <property type="entry name" value="Winged helix' DNA-binding domain"/>
    <property type="match status" value="1"/>
</dbReference>
<keyword evidence="6" id="KW-1185">Reference proteome</keyword>
<dbReference type="GO" id="GO:0003677">
    <property type="term" value="F:DNA binding"/>
    <property type="evidence" value="ECO:0007669"/>
    <property type="project" value="UniProtKB-KW"/>
</dbReference>
<evidence type="ECO:0000256" key="1">
    <source>
        <dbReference type="ARBA" id="ARBA00023015"/>
    </source>
</evidence>
<dbReference type="EMBL" id="ACCL02000019">
    <property type="protein sequence ID" value="EET59350.1"/>
    <property type="molecule type" value="Genomic_DNA"/>
</dbReference>
<dbReference type="STRING" id="168384.SAMN05660368_00811"/>
<comment type="caution">
    <text evidence="5">The sequence shown here is derived from an EMBL/GenBank/DDBJ whole genome shotgun (WGS) entry which is preliminary data.</text>
</comment>
<dbReference type="InterPro" id="IPR036388">
    <property type="entry name" value="WH-like_DNA-bd_sf"/>
</dbReference>
<feature type="domain" description="HTH marR-type" evidence="4">
    <location>
        <begin position="5"/>
        <end position="136"/>
    </location>
</feature>
<dbReference type="SMART" id="SM00347">
    <property type="entry name" value="HTH_MARR"/>
    <property type="match status" value="1"/>
</dbReference>
<evidence type="ECO:0000256" key="3">
    <source>
        <dbReference type="ARBA" id="ARBA00023163"/>
    </source>
</evidence>
<keyword evidence="1" id="KW-0805">Transcription regulation</keyword>
<gene>
    <name evidence="5" type="ORF">BRYFOR_08664</name>
</gene>
<protein>
    <submittedName>
        <fullName evidence="5">Transcriptional regulator, MarR family</fullName>
    </submittedName>
</protein>
<dbReference type="RefSeq" id="WP_006863429.1">
    <property type="nucleotide sequence ID" value="NZ_ACCL02000019.1"/>
</dbReference>
<dbReference type="PANTHER" id="PTHR42756">
    <property type="entry name" value="TRANSCRIPTIONAL REGULATOR, MARR"/>
    <property type="match status" value="1"/>
</dbReference>